<name>A0A165LE62_EXIGL</name>
<gene>
    <name evidence="1" type="ORF">EXIGLDRAFT_348160</name>
</gene>
<dbReference type="STRING" id="1314781.A0A165LE62"/>
<evidence type="ECO:0000313" key="2">
    <source>
        <dbReference type="Proteomes" id="UP000077266"/>
    </source>
</evidence>
<organism evidence="1 2">
    <name type="scientific">Exidia glandulosa HHB12029</name>
    <dbReference type="NCBI Taxonomy" id="1314781"/>
    <lineage>
        <taxon>Eukaryota</taxon>
        <taxon>Fungi</taxon>
        <taxon>Dikarya</taxon>
        <taxon>Basidiomycota</taxon>
        <taxon>Agaricomycotina</taxon>
        <taxon>Agaricomycetes</taxon>
        <taxon>Auriculariales</taxon>
        <taxon>Exidiaceae</taxon>
        <taxon>Exidia</taxon>
    </lineage>
</organism>
<dbReference type="AlphaFoldDB" id="A0A165LE62"/>
<reference evidence="1 2" key="1">
    <citation type="journal article" date="2016" name="Mol. Biol. Evol.">
        <title>Comparative Genomics of Early-Diverging Mushroom-Forming Fungi Provides Insights into the Origins of Lignocellulose Decay Capabilities.</title>
        <authorList>
            <person name="Nagy L.G."/>
            <person name="Riley R."/>
            <person name="Tritt A."/>
            <person name="Adam C."/>
            <person name="Daum C."/>
            <person name="Floudas D."/>
            <person name="Sun H."/>
            <person name="Yadav J.S."/>
            <person name="Pangilinan J."/>
            <person name="Larsson K.H."/>
            <person name="Matsuura K."/>
            <person name="Barry K."/>
            <person name="Labutti K."/>
            <person name="Kuo R."/>
            <person name="Ohm R.A."/>
            <person name="Bhattacharya S.S."/>
            <person name="Shirouzu T."/>
            <person name="Yoshinaga Y."/>
            <person name="Martin F.M."/>
            <person name="Grigoriev I.V."/>
            <person name="Hibbett D.S."/>
        </authorList>
    </citation>
    <scope>NUCLEOTIDE SEQUENCE [LARGE SCALE GENOMIC DNA]</scope>
    <source>
        <strain evidence="1 2">HHB12029</strain>
    </source>
</reference>
<keyword evidence="2" id="KW-1185">Reference proteome</keyword>
<sequence length="361" mass="38960">MNVVTNLPQISSSSVFPDKSPEGVSHAITILSTALTPFRDGPSSRAVSRQHQDGDKLRYVKDFDRFSTLITTGDSANKAANVVNAVTGHIVQQGVQAAIVSRNTKAPHDVALAAKEPFSFVEVTPSDPVAANHLLTTWETPRQSSFAQYVQDVVTIVGFLAQLSRTKGIPSQTLNTAVEFFAGFVHMRAVYKLRARVANGSRCWGEPPVTIIVDEVKRLLGDAQYHPTKSTIELSAAEAKFITAEGIEPSPNSTTFVLDDVRLPSWLSLLEKTYGIIDSETSAASDPKTLPSALSAHVKNIITVMPTFEILVKHLVPAIASDSVARRLRTSYEDKRIEVSAKVDKKISGALATSAHALSCA</sequence>
<protein>
    <submittedName>
        <fullName evidence="1">Uncharacterized protein</fullName>
    </submittedName>
</protein>
<accession>A0A165LE62</accession>
<dbReference type="EMBL" id="KV425926">
    <property type="protein sequence ID" value="KZV97748.1"/>
    <property type="molecule type" value="Genomic_DNA"/>
</dbReference>
<evidence type="ECO:0000313" key="1">
    <source>
        <dbReference type="EMBL" id="KZV97748.1"/>
    </source>
</evidence>
<proteinExistence type="predicted"/>
<dbReference type="InParanoid" id="A0A165LE62"/>
<dbReference type="Proteomes" id="UP000077266">
    <property type="component" value="Unassembled WGS sequence"/>
</dbReference>